<reference evidence="1 2" key="1">
    <citation type="journal article" date="2011" name="Cell">
        <title>The monarch butterfly genome yields insights into long-distance migration.</title>
        <authorList>
            <person name="Zhan S."/>
            <person name="Merlin C."/>
            <person name="Boore J.L."/>
            <person name="Reppert S.M."/>
        </authorList>
    </citation>
    <scope>NUCLEOTIDE SEQUENCE [LARGE SCALE GENOMIC DNA]</scope>
    <source>
        <strain evidence="1">F-2</strain>
    </source>
</reference>
<evidence type="ECO:0000313" key="2">
    <source>
        <dbReference type="Proteomes" id="UP000007151"/>
    </source>
</evidence>
<dbReference type="KEGG" id="dpl:KGM_213296"/>
<sequence>MSDLQATFEFSVELYKFYNVDLFQRG</sequence>
<protein>
    <submittedName>
        <fullName evidence="1">Uncharacterized protein</fullName>
    </submittedName>
</protein>
<comment type="caution">
    <text evidence="1">The sequence shown here is derived from an EMBL/GenBank/DDBJ whole genome shotgun (WGS) entry which is preliminary data.</text>
</comment>
<accession>A0A212EUL7</accession>
<gene>
    <name evidence="1" type="ORF">KGM_213296</name>
</gene>
<dbReference type="InParanoid" id="A0A212EUL7"/>
<name>A0A212EUL7_DANPL</name>
<dbReference type="AlphaFoldDB" id="A0A212EUL7"/>
<proteinExistence type="predicted"/>
<dbReference type="Proteomes" id="UP000007151">
    <property type="component" value="Unassembled WGS sequence"/>
</dbReference>
<organism evidence="1 2">
    <name type="scientific">Danaus plexippus plexippus</name>
    <dbReference type="NCBI Taxonomy" id="278856"/>
    <lineage>
        <taxon>Eukaryota</taxon>
        <taxon>Metazoa</taxon>
        <taxon>Ecdysozoa</taxon>
        <taxon>Arthropoda</taxon>
        <taxon>Hexapoda</taxon>
        <taxon>Insecta</taxon>
        <taxon>Pterygota</taxon>
        <taxon>Neoptera</taxon>
        <taxon>Endopterygota</taxon>
        <taxon>Lepidoptera</taxon>
        <taxon>Glossata</taxon>
        <taxon>Ditrysia</taxon>
        <taxon>Papilionoidea</taxon>
        <taxon>Nymphalidae</taxon>
        <taxon>Danainae</taxon>
        <taxon>Danaini</taxon>
        <taxon>Danaina</taxon>
        <taxon>Danaus</taxon>
        <taxon>Danaus</taxon>
    </lineage>
</organism>
<dbReference type="EMBL" id="AGBW02012350">
    <property type="protein sequence ID" value="OWR45179.1"/>
    <property type="molecule type" value="Genomic_DNA"/>
</dbReference>
<keyword evidence="2" id="KW-1185">Reference proteome</keyword>
<evidence type="ECO:0000313" key="1">
    <source>
        <dbReference type="EMBL" id="OWR45179.1"/>
    </source>
</evidence>